<feature type="region of interest" description="Disordered" evidence="7">
    <location>
        <begin position="534"/>
        <end position="554"/>
    </location>
</feature>
<dbReference type="eggNOG" id="KOG0670">
    <property type="taxonomic scope" value="Eukaryota"/>
</dbReference>
<feature type="compositionally biased region" description="Low complexity" evidence="7">
    <location>
        <begin position="466"/>
        <end position="479"/>
    </location>
</feature>
<name>E1ZBI1_CHLVA</name>
<feature type="domain" description="Protein kinase" evidence="8">
    <location>
        <begin position="83"/>
        <end position="413"/>
    </location>
</feature>
<protein>
    <recommendedName>
        <fullName evidence="8">Protein kinase domain-containing protein</fullName>
    </recommendedName>
</protein>
<dbReference type="RefSeq" id="XP_005848959.1">
    <property type="nucleotide sequence ID" value="XM_005848897.1"/>
</dbReference>
<dbReference type="KEGG" id="cvr:CHLNCDRAFT_51650"/>
<feature type="region of interest" description="Disordered" evidence="7">
    <location>
        <begin position="448"/>
        <end position="479"/>
    </location>
</feature>
<dbReference type="PANTHER" id="PTHR24058">
    <property type="entry name" value="DUAL SPECIFICITY PROTEIN KINASE"/>
    <property type="match status" value="1"/>
</dbReference>
<evidence type="ECO:0000256" key="7">
    <source>
        <dbReference type="SAM" id="MobiDB-lite"/>
    </source>
</evidence>
<dbReference type="Proteomes" id="UP000008141">
    <property type="component" value="Unassembled WGS sequence"/>
</dbReference>
<evidence type="ECO:0000256" key="4">
    <source>
        <dbReference type="ARBA" id="ARBA00022777"/>
    </source>
</evidence>
<feature type="compositionally biased region" description="Low complexity" evidence="7">
    <location>
        <begin position="705"/>
        <end position="716"/>
    </location>
</feature>
<dbReference type="SUPFAM" id="SSF56112">
    <property type="entry name" value="Protein kinase-like (PK-like)"/>
    <property type="match status" value="1"/>
</dbReference>
<keyword evidence="3 6" id="KW-0547">Nucleotide-binding</keyword>
<dbReference type="SMART" id="SM00220">
    <property type="entry name" value="S_TKc"/>
    <property type="match status" value="1"/>
</dbReference>
<evidence type="ECO:0000256" key="2">
    <source>
        <dbReference type="ARBA" id="ARBA00022679"/>
    </source>
</evidence>
<feature type="compositionally biased region" description="Low complexity" evidence="7">
    <location>
        <begin position="808"/>
        <end position="835"/>
    </location>
</feature>
<evidence type="ECO:0000259" key="8">
    <source>
        <dbReference type="PROSITE" id="PS50011"/>
    </source>
</evidence>
<dbReference type="Gene3D" id="1.10.510.10">
    <property type="entry name" value="Transferase(Phosphotransferase) domain 1"/>
    <property type="match status" value="1"/>
</dbReference>
<feature type="compositionally biased region" description="Low complexity" evidence="7">
    <location>
        <begin position="894"/>
        <end position="917"/>
    </location>
</feature>
<feature type="compositionally biased region" description="Pro residues" evidence="7">
    <location>
        <begin position="622"/>
        <end position="645"/>
    </location>
</feature>
<dbReference type="Pfam" id="PF00069">
    <property type="entry name" value="Pkinase"/>
    <property type="match status" value="1"/>
</dbReference>
<evidence type="ECO:0000313" key="10">
    <source>
        <dbReference type="Proteomes" id="UP000008141"/>
    </source>
</evidence>
<dbReference type="GO" id="GO:0004674">
    <property type="term" value="F:protein serine/threonine kinase activity"/>
    <property type="evidence" value="ECO:0007669"/>
    <property type="project" value="UniProtKB-KW"/>
</dbReference>
<evidence type="ECO:0000313" key="9">
    <source>
        <dbReference type="EMBL" id="EFN56857.1"/>
    </source>
</evidence>
<organism evidence="10">
    <name type="scientific">Chlorella variabilis</name>
    <name type="common">Green alga</name>
    <dbReference type="NCBI Taxonomy" id="554065"/>
    <lineage>
        <taxon>Eukaryota</taxon>
        <taxon>Viridiplantae</taxon>
        <taxon>Chlorophyta</taxon>
        <taxon>core chlorophytes</taxon>
        <taxon>Trebouxiophyceae</taxon>
        <taxon>Chlorellales</taxon>
        <taxon>Chlorellaceae</taxon>
        <taxon>Chlorella clade</taxon>
        <taxon>Chlorella</taxon>
    </lineage>
</organism>
<keyword evidence="4" id="KW-0418">Kinase</keyword>
<keyword evidence="10" id="KW-1185">Reference proteome</keyword>
<dbReference type="PANTHER" id="PTHR24058:SF130">
    <property type="entry name" value="SERINE_THREONINE PROTEIN KINASES-RELATED"/>
    <property type="match status" value="1"/>
</dbReference>
<dbReference type="Gene3D" id="3.30.200.20">
    <property type="entry name" value="Phosphorylase Kinase, domain 1"/>
    <property type="match status" value="1"/>
</dbReference>
<evidence type="ECO:0000256" key="6">
    <source>
        <dbReference type="PROSITE-ProRule" id="PRU10141"/>
    </source>
</evidence>
<keyword evidence="1" id="KW-0723">Serine/threonine-protein kinase</keyword>
<dbReference type="PROSITE" id="PS00107">
    <property type="entry name" value="PROTEIN_KINASE_ATP"/>
    <property type="match status" value="1"/>
</dbReference>
<feature type="compositionally biased region" description="Low complexity" evidence="7">
    <location>
        <begin position="763"/>
        <end position="773"/>
    </location>
</feature>
<feature type="region of interest" description="Disordered" evidence="7">
    <location>
        <begin position="603"/>
        <end position="961"/>
    </location>
</feature>
<dbReference type="PROSITE" id="PS50011">
    <property type="entry name" value="PROTEIN_KINASE_DOM"/>
    <property type="match status" value="1"/>
</dbReference>
<dbReference type="GeneID" id="17356295"/>
<evidence type="ECO:0000256" key="1">
    <source>
        <dbReference type="ARBA" id="ARBA00022527"/>
    </source>
</evidence>
<feature type="binding site" evidence="6">
    <location>
        <position position="115"/>
    </location>
    <ligand>
        <name>ATP</name>
        <dbReference type="ChEBI" id="CHEBI:30616"/>
    </ligand>
</feature>
<dbReference type="InterPro" id="IPR000719">
    <property type="entry name" value="Prot_kinase_dom"/>
</dbReference>
<gene>
    <name evidence="9" type="ORF">CHLNCDRAFT_51650</name>
</gene>
<evidence type="ECO:0000256" key="3">
    <source>
        <dbReference type="ARBA" id="ARBA00022741"/>
    </source>
</evidence>
<dbReference type="InterPro" id="IPR050494">
    <property type="entry name" value="Ser_Thr_dual-spec_kinase"/>
</dbReference>
<dbReference type="OMA" id="WQECMKL"/>
<accession>E1ZBI1</accession>
<reference evidence="9 10" key="1">
    <citation type="journal article" date="2010" name="Plant Cell">
        <title>The Chlorella variabilis NC64A genome reveals adaptation to photosymbiosis, coevolution with viruses, and cryptic sex.</title>
        <authorList>
            <person name="Blanc G."/>
            <person name="Duncan G."/>
            <person name="Agarkova I."/>
            <person name="Borodovsky M."/>
            <person name="Gurnon J."/>
            <person name="Kuo A."/>
            <person name="Lindquist E."/>
            <person name="Lucas S."/>
            <person name="Pangilinan J."/>
            <person name="Polle J."/>
            <person name="Salamov A."/>
            <person name="Terry A."/>
            <person name="Yamada T."/>
            <person name="Dunigan D.D."/>
            <person name="Grigoriev I.V."/>
            <person name="Claverie J.M."/>
            <person name="Van Etten J.L."/>
        </authorList>
    </citation>
    <scope>NUCLEOTIDE SEQUENCE [LARGE SCALE GENOMIC DNA]</scope>
    <source>
        <strain evidence="9 10">NC64A</strain>
    </source>
</reference>
<keyword evidence="5 6" id="KW-0067">ATP-binding</keyword>
<dbReference type="InterPro" id="IPR011009">
    <property type="entry name" value="Kinase-like_dom_sf"/>
</dbReference>
<dbReference type="GO" id="GO:0005524">
    <property type="term" value="F:ATP binding"/>
    <property type="evidence" value="ECO:0007669"/>
    <property type="project" value="UniProtKB-UniRule"/>
</dbReference>
<dbReference type="AlphaFoldDB" id="E1ZBI1"/>
<keyword evidence="2" id="KW-0808">Transferase</keyword>
<evidence type="ECO:0000256" key="5">
    <source>
        <dbReference type="ARBA" id="ARBA00022840"/>
    </source>
</evidence>
<sequence>MAFAEFLSGAGRLETAVLPSATSSASPLLCLTRGLSAVIPPSSGGGGGGATSSAPAAPAAAQLTLPDGRLNVGTHLPLLARRYKYLSSLGEGVSAQVILAEDTLAAAPGTLVAIKCLRRQHALAGQREARALRYLHAAAPGGVAPGVVRLLDSFMLGAHHCLVTERLYPWLLDWVAESSQLPQDEALASLRKIAHQLLMTVAFLHNLGLVCADIKPDNLLLCHPPGSHSVALRLVDFGGCFSLTETDTQAVGCEVQTLPYRAPEAAMGLPYGAAIDLWSVGVVLAEVALKRALLPCATPRDLLHQMVTLLGPLPEHMVRGSAAAQEMGLAALGGHAARQAARAPQTTLTRELEQRVAAAGVPELALPGPRRACQLRDELAAVDAGCADLVMRLLAYDPAQRLTAHQALLHPWFDAACPLRAVFPQLEELYRVQQAALRTEAGTTAAGAAAGAATPAPAKPAPAPAQPARAPLPVAGSPAAPSPLPGAVAAAAAAEAEAAEAAAVAAALPATVQRRWQAVLDPGTAHLLLGSQASKAGSGRQQQQAGERGQPWQALSAALAQPKPALSKLPAAQLAAQQWDQQQQLASRDPYAGAFSLEVTPPKGQAVVPAEPQRQQQQEQEPPSPLQPPQPPQPPQPLPLPPPPQQQQQPQATAAATVGDAAGERVPEAAPGADGAATGKRRGSKRGGPGTGGISKTPRRTSVKAAAQQQQQQQQQEAEEEQAKVFDLLLEAAAADSEEEERQGAPAVAGRSGSKPPRRKQQAGNVGSANAAGAGRGKAGAKPAAGAGAERGRGQAKKQLQQQRLPTPSVAASSGAVPAGKTPATARAIARQPAAGAGGKSSKKAQQQQPAVLSKVGEGRSAAQKRKPAADGAGGSQPAQLDGAAGIALTKQKAGIAQEPAAAGASPAAADAAPPATARKKQRTDAVHVAGAAEAAPPGTIARQRRETQQGNKVPWWVVRG</sequence>
<proteinExistence type="predicted"/>
<dbReference type="InterPro" id="IPR017441">
    <property type="entry name" value="Protein_kinase_ATP_BS"/>
</dbReference>
<feature type="compositionally biased region" description="Low complexity" evidence="7">
    <location>
        <begin position="611"/>
        <end position="621"/>
    </location>
</feature>
<feature type="compositionally biased region" description="Low complexity" evidence="7">
    <location>
        <begin position="646"/>
        <end position="661"/>
    </location>
</feature>
<dbReference type="EMBL" id="GL433841">
    <property type="protein sequence ID" value="EFN56857.1"/>
    <property type="molecule type" value="Genomic_DNA"/>
</dbReference>
<feature type="compositionally biased region" description="Low complexity" evidence="7">
    <location>
        <begin position="927"/>
        <end position="939"/>
    </location>
</feature>
<dbReference type="InParanoid" id="E1ZBI1"/>
<dbReference type="OrthoDB" id="515083at2759"/>